<sequence length="293" mass="32955">MDPLQQPPSGTRKRKTSHINPMDMGETWDDDDAPWESEAQGYTIEASGRSLVLSNKQANELSEQYRYFGAAWGKGSHFKERGTKRLKWQDVPYSTCALVVAFLLEGKIILDILIDYPPTDSKSKSANEESNELELSTYTNFMQLCDKINVVPFFSNPKNPQENLCQDKEQMSLYLETYANLRAHTRVSRLIINSPEINALRRTDGFNDSFPIPDFLLTSGAITATPFLAIGSQRNDRRGKLTIMSSVSISALFHHFISIVDDLGHVGLTRVHSHESASWHASHEERGGGYANK</sequence>
<name>A0A9N8HR52_9STRA</name>
<keyword evidence="3" id="KW-1185">Reference proteome</keyword>
<organism evidence="2 3">
    <name type="scientific">Seminavis robusta</name>
    <dbReference type="NCBI Taxonomy" id="568900"/>
    <lineage>
        <taxon>Eukaryota</taxon>
        <taxon>Sar</taxon>
        <taxon>Stramenopiles</taxon>
        <taxon>Ochrophyta</taxon>
        <taxon>Bacillariophyta</taxon>
        <taxon>Bacillariophyceae</taxon>
        <taxon>Bacillariophycidae</taxon>
        <taxon>Naviculales</taxon>
        <taxon>Naviculaceae</taxon>
        <taxon>Seminavis</taxon>
    </lineage>
</organism>
<gene>
    <name evidence="2" type="ORF">SEMRO_1526_G279800.1</name>
</gene>
<proteinExistence type="predicted"/>
<dbReference type="AlphaFoldDB" id="A0A9N8HR52"/>
<evidence type="ECO:0000313" key="3">
    <source>
        <dbReference type="Proteomes" id="UP001153069"/>
    </source>
</evidence>
<reference evidence="2" key="1">
    <citation type="submission" date="2020-06" db="EMBL/GenBank/DDBJ databases">
        <authorList>
            <consortium name="Plant Systems Biology data submission"/>
        </authorList>
    </citation>
    <scope>NUCLEOTIDE SEQUENCE</scope>
    <source>
        <strain evidence="2">D6</strain>
    </source>
</reference>
<accession>A0A9N8HR52</accession>
<comment type="caution">
    <text evidence="2">The sequence shown here is derived from an EMBL/GenBank/DDBJ whole genome shotgun (WGS) entry which is preliminary data.</text>
</comment>
<protein>
    <submittedName>
        <fullName evidence="2">Uncharacterized protein</fullName>
    </submittedName>
</protein>
<evidence type="ECO:0000313" key="2">
    <source>
        <dbReference type="EMBL" id="CAB9524348.1"/>
    </source>
</evidence>
<evidence type="ECO:0000256" key="1">
    <source>
        <dbReference type="SAM" id="MobiDB-lite"/>
    </source>
</evidence>
<feature type="region of interest" description="Disordered" evidence="1">
    <location>
        <begin position="1"/>
        <end position="34"/>
    </location>
</feature>
<dbReference type="EMBL" id="CAICTM010001524">
    <property type="protein sequence ID" value="CAB9524348.1"/>
    <property type="molecule type" value="Genomic_DNA"/>
</dbReference>
<dbReference type="Proteomes" id="UP001153069">
    <property type="component" value="Unassembled WGS sequence"/>
</dbReference>